<keyword evidence="5" id="KW-1185">Reference proteome</keyword>
<proteinExistence type="predicted"/>
<evidence type="ECO:0000256" key="2">
    <source>
        <dbReference type="RuleBase" id="RU102079"/>
    </source>
</evidence>
<feature type="domain" description="Galectin" evidence="3">
    <location>
        <begin position="2"/>
        <end position="134"/>
    </location>
</feature>
<comment type="caution">
    <text evidence="4">The sequence shown here is derived from an EMBL/GenBank/DDBJ whole genome shotgun (WGS) entry which is preliminary data.</text>
</comment>
<dbReference type="Pfam" id="PF00337">
    <property type="entry name" value="Gal-bind_lectin"/>
    <property type="match status" value="1"/>
</dbReference>
<evidence type="ECO:0000256" key="1">
    <source>
        <dbReference type="ARBA" id="ARBA00022734"/>
    </source>
</evidence>
<dbReference type="AlphaFoldDB" id="A0AA88MC53"/>
<sequence length="186" mass="21299">MEAELKNVLFSAGDRLKVQGRINLDADRFQVDLGSMSSELALHFNPRFHYGDDKTPVLVCNSKCDGVWKQEQRETHNPFQPGSTFKVVVKHAGDLFEVMLPDGNMIEFPNRHGLEVITYIRIKDVIYLRETVSSKSLDRPKVRVLMLFLSKPSNFHRAYTGKTGSENRTRETRSAFQQLKNVLPDC</sequence>
<keyword evidence="1 2" id="KW-0430">Lectin</keyword>
<protein>
    <recommendedName>
        <fullName evidence="2">Galectin</fullName>
    </recommendedName>
</protein>
<dbReference type="SUPFAM" id="SSF49899">
    <property type="entry name" value="Concanavalin A-like lectins/glucanases"/>
    <property type="match status" value="1"/>
</dbReference>
<dbReference type="PANTHER" id="PTHR11346:SF104">
    <property type="entry name" value="GALECTIN-2"/>
    <property type="match status" value="1"/>
</dbReference>
<reference evidence="4" key="1">
    <citation type="submission" date="2023-08" db="EMBL/GenBank/DDBJ databases">
        <title>Pelteobagrus vachellii genome.</title>
        <authorList>
            <person name="Liu H."/>
        </authorList>
    </citation>
    <scope>NUCLEOTIDE SEQUENCE</scope>
    <source>
        <strain evidence="4">PRFRI_2022a</strain>
        <tissue evidence="4">Muscle</tissue>
    </source>
</reference>
<dbReference type="SMART" id="SM00276">
    <property type="entry name" value="GLECT"/>
    <property type="match status" value="1"/>
</dbReference>
<accession>A0AA88MC53</accession>
<dbReference type="PANTHER" id="PTHR11346">
    <property type="entry name" value="GALECTIN"/>
    <property type="match status" value="1"/>
</dbReference>
<dbReference type="InterPro" id="IPR013320">
    <property type="entry name" value="ConA-like_dom_sf"/>
</dbReference>
<dbReference type="Gene3D" id="2.60.120.200">
    <property type="match status" value="1"/>
</dbReference>
<evidence type="ECO:0000259" key="3">
    <source>
        <dbReference type="PROSITE" id="PS51304"/>
    </source>
</evidence>
<dbReference type="CDD" id="cd00070">
    <property type="entry name" value="GLECT"/>
    <property type="match status" value="1"/>
</dbReference>
<dbReference type="GO" id="GO:0030246">
    <property type="term" value="F:carbohydrate binding"/>
    <property type="evidence" value="ECO:0007669"/>
    <property type="project" value="UniProtKB-UniRule"/>
</dbReference>
<name>A0AA88MC53_TACVA</name>
<evidence type="ECO:0000313" key="4">
    <source>
        <dbReference type="EMBL" id="KAK2834768.1"/>
    </source>
</evidence>
<dbReference type="FunFam" id="2.60.120.200:FF:000021">
    <property type="entry name" value="Galectin"/>
    <property type="match status" value="1"/>
</dbReference>
<dbReference type="InterPro" id="IPR044156">
    <property type="entry name" value="Galectin-like"/>
</dbReference>
<dbReference type="PROSITE" id="PS51304">
    <property type="entry name" value="GALECTIN"/>
    <property type="match status" value="1"/>
</dbReference>
<dbReference type="EMBL" id="JAVHJS010000015">
    <property type="protein sequence ID" value="KAK2834768.1"/>
    <property type="molecule type" value="Genomic_DNA"/>
</dbReference>
<dbReference type="Proteomes" id="UP001187315">
    <property type="component" value="Unassembled WGS sequence"/>
</dbReference>
<dbReference type="InterPro" id="IPR001079">
    <property type="entry name" value="Galectin_CRD"/>
</dbReference>
<evidence type="ECO:0000313" key="5">
    <source>
        <dbReference type="Proteomes" id="UP001187315"/>
    </source>
</evidence>
<organism evidence="4 5">
    <name type="scientific">Tachysurus vachellii</name>
    <name type="common">Darkbarbel catfish</name>
    <name type="synonym">Pelteobagrus vachellii</name>
    <dbReference type="NCBI Taxonomy" id="175792"/>
    <lineage>
        <taxon>Eukaryota</taxon>
        <taxon>Metazoa</taxon>
        <taxon>Chordata</taxon>
        <taxon>Craniata</taxon>
        <taxon>Vertebrata</taxon>
        <taxon>Euteleostomi</taxon>
        <taxon>Actinopterygii</taxon>
        <taxon>Neopterygii</taxon>
        <taxon>Teleostei</taxon>
        <taxon>Ostariophysi</taxon>
        <taxon>Siluriformes</taxon>
        <taxon>Bagridae</taxon>
        <taxon>Tachysurus</taxon>
    </lineage>
</organism>
<gene>
    <name evidence="4" type="ORF">Q7C36_015469</name>
</gene>
<dbReference type="SMART" id="SM00908">
    <property type="entry name" value="Gal-bind_lectin"/>
    <property type="match status" value="1"/>
</dbReference>